<proteinExistence type="predicted"/>
<dbReference type="STRING" id="245187.SAMN04488003_10294"/>
<organism evidence="1 2">
    <name type="scientific">Loktanella fryxellensis</name>
    <dbReference type="NCBI Taxonomy" id="245187"/>
    <lineage>
        <taxon>Bacteria</taxon>
        <taxon>Pseudomonadati</taxon>
        <taxon>Pseudomonadota</taxon>
        <taxon>Alphaproteobacteria</taxon>
        <taxon>Rhodobacterales</taxon>
        <taxon>Roseobacteraceae</taxon>
        <taxon>Loktanella</taxon>
    </lineage>
</organism>
<dbReference type="EMBL" id="FOCI01000002">
    <property type="protein sequence ID" value="SEM60936.1"/>
    <property type="molecule type" value="Genomic_DNA"/>
</dbReference>
<evidence type="ECO:0000313" key="2">
    <source>
        <dbReference type="Proteomes" id="UP000199585"/>
    </source>
</evidence>
<evidence type="ECO:0000313" key="1">
    <source>
        <dbReference type="EMBL" id="SEM60936.1"/>
    </source>
</evidence>
<reference evidence="1 2" key="1">
    <citation type="submission" date="2016-10" db="EMBL/GenBank/DDBJ databases">
        <authorList>
            <person name="de Groot N.N."/>
        </authorList>
    </citation>
    <scope>NUCLEOTIDE SEQUENCE [LARGE SCALE GENOMIC DNA]</scope>
    <source>
        <strain evidence="1 2">DSM 16213</strain>
    </source>
</reference>
<dbReference type="AlphaFoldDB" id="A0A1H7ZRP1"/>
<accession>A0A1H7ZRP1</accession>
<protein>
    <submittedName>
        <fullName evidence="1">Rod binding protein</fullName>
    </submittedName>
</protein>
<dbReference type="Proteomes" id="UP000199585">
    <property type="component" value="Unassembled WGS sequence"/>
</dbReference>
<name>A0A1H7ZRP1_9RHOB</name>
<sequence length="97" mass="10306">MIPIPVMPAAVAPHHSPRMQGDDVRLRDAARQMEATFLSEMLKYAGFDTARGGFDGGDMTDGFASFLREAQAGDMVDAGGIGLAETLFNAMKARADA</sequence>
<gene>
    <name evidence="1" type="ORF">SAMN04488003_10294</name>
</gene>
<keyword evidence="2" id="KW-1185">Reference proteome</keyword>